<feature type="domain" description="YqaJ viral recombinase" evidence="1">
    <location>
        <begin position="4"/>
        <end position="110"/>
    </location>
</feature>
<dbReference type="EnsemblMetazoa" id="ISCW024145-RA">
    <property type="protein sequence ID" value="ISCW024145-PA"/>
    <property type="gene ID" value="ISCW024145"/>
</dbReference>
<dbReference type="VEuPathDB" id="VectorBase:ISCP_016565"/>
<dbReference type="InterPro" id="IPR051703">
    <property type="entry name" value="NF-kappa-B_Signaling_Reg"/>
</dbReference>
<dbReference type="InterPro" id="IPR011604">
    <property type="entry name" value="PDDEXK-like_dom_sf"/>
</dbReference>
<dbReference type="EMBL" id="DS656378">
    <property type="protein sequence ID" value="EEC02805.1"/>
    <property type="molecule type" value="Genomic_DNA"/>
</dbReference>
<dbReference type="HOGENOM" id="CLU_050446_3_1_1"/>
<dbReference type="SUPFAM" id="SSF52980">
    <property type="entry name" value="Restriction endonuclease-like"/>
    <property type="match status" value="1"/>
</dbReference>
<dbReference type="VEuPathDB" id="VectorBase:ISCW024145"/>
<dbReference type="STRING" id="6945.B7P883"/>
<dbReference type="OrthoDB" id="6513166at2759"/>
<accession>B7P883</accession>
<protein>
    <recommendedName>
        <fullName evidence="1">YqaJ viral recombinase domain-containing protein</fullName>
    </recommendedName>
</protein>
<dbReference type="Gene3D" id="3.90.320.10">
    <property type="match status" value="1"/>
</dbReference>
<evidence type="ECO:0000313" key="3">
    <source>
        <dbReference type="EnsemblMetazoa" id="ISCW024145-PA"/>
    </source>
</evidence>
<gene>
    <name evidence="2" type="ORF">IscW_ISCW024145</name>
</gene>
<dbReference type="CDD" id="cd22343">
    <property type="entry name" value="PDDEXK_lambda_exonuclease-like"/>
    <property type="match status" value="1"/>
</dbReference>
<organism>
    <name type="scientific">Ixodes scapularis</name>
    <name type="common">Black-legged tick</name>
    <name type="synonym">Deer tick</name>
    <dbReference type="NCBI Taxonomy" id="6945"/>
    <lineage>
        <taxon>Eukaryota</taxon>
        <taxon>Metazoa</taxon>
        <taxon>Ecdysozoa</taxon>
        <taxon>Arthropoda</taxon>
        <taxon>Chelicerata</taxon>
        <taxon>Arachnida</taxon>
        <taxon>Acari</taxon>
        <taxon>Parasitiformes</taxon>
        <taxon>Ixodida</taxon>
        <taxon>Ixodoidea</taxon>
        <taxon>Ixodidae</taxon>
        <taxon>Ixodinae</taxon>
        <taxon>Ixodes</taxon>
    </lineage>
</organism>
<evidence type="ECO:0000259" key="1">
    <source>
        <dbReference type="Pfam" id="PF09588"/>
    </source>
</evidence>
<keyword evidence="4" id="KW-1185">Reference proteome</keyword>
<feature type="non-terminal residue" evidence="2">
    <location>
        <position position="175"/>
    </location>
</feature>
<reference evidence="2 4" key="1">
    <citation type="submission" date="2008-03" db="EMBL/GenBank/DDBJ databases">
        <title>Annotation of Ixodes scapularis.</title>
        <authorList>
            <consortium name="Ixodes scapularis Genome Project Consortium"/>
            <person name="Caler E."/>
            <person name="Hannick L.I."/>
            <person name="Bidwell S."/>
            <person name="Joardar V."/>
            <person name="Thiagarajan M."/>
            <person name="Amedeo P."/>
            <person name="Galinsky K.J."/>
            <person name="Schobel S."/>
            <person name="Inman J."/>
            <person name="Hostetler J."/>
            <person name="Miller J."/>
            <person name="Hammond M."/>
            <person name="Megy K."/>
            <person name="Lawson D."/>
            <person name="Kodira C."/>
            <person name="Sutton G."/>
            <person name="Meyer J."/>
            <person name="Hill C.A."/>
            <person name="Birren B."/>
            <person name="Nene V."/>
            <person name="Collins F."/>
            <person name="Alarcon-Chaidez F."/>
            <person name="Wikel S."/>
            <person name="Strausberg R."/>
        </authorList>
    </citation>
    <scope>NUCLEOTIDE SEQUENCE [LARGE SCALE GENOMIC DNA]</scope>
    <source>
        <strain evidence="4">Wikel</strain>
        <strain evidence="2">Wikel colony</strain>
    </source>
</reference>
<dbReference type="PaxDb" id="6945-B7P883"/>
<dbReference type="InterPro" id="IPR019080">
    <property type="entry name" value="YqaJ_viral_recombinase"/>
</dbReference>
<dbReference type="VEuPathDB" id="VectorBase:ISCI024145"/>
<dbReference type="PANTHER" id="PTHR46609:SF8">
    <property type="entry name" value="YQAJ VIRAL RECOMBINASE DOMAIN-CONTAINING PROTEIN"/>
    <property type="match status" value="1"/>
</dbReference>
<dbReference type="AlphaFoldDB" id="B7P883"/>
<proteinExistence type="predicted"/>
<dbReference type="Proteomes" id="UP000001555">
    <property type="component" value="Unassembled WGS sequence"/>
</dbReference>
<feature type="non-terminal residue" evidence="2">
    <location>
        <position position="1"/>
    </location>
</feature>
<dbReference type="InParanoid" id="B7P883"/>
<dbReference type="EMBL" id="ABJB010996955">
    <property type="status" value="NOT_ANNOTATED_CDS"/>
    <property type="molecule type" value="Genomic_DNA"/>
</dbReference>
<dbReference type="Pfam" id="PF09588">
    <property type="entry name" value="YqaJ"/>
    <property type="match status" value="1"/>
</dbReference>
<dbReference type="GO" id="GO:0006281">
    <property type="term" value="P:DNA repair"/>
    <property type="evidence" value="ECO:0007669"/>
    <property type="project" value="UniProtKB-ARBA"/>
</dbReference>
<sequence length="175" mass="20035">LYGIENKPLAVHQYVQLMAYYDKEVHVEETGLHVYPRYPFIAASPDRIVYDGEGVGLLEVKCPCSKKGQTPKGAALDKKFFAHIVEGEVTLKRDSAYYYQVQGQLAVTGLPWADFVIWTNNGLLCDSISVERIAFDNTFWDSTILSGLLYFYERVVIPERITRRVRRLGRLHTTE</sequence>
<name>B7P883_IXOSC</name>
<dbReference type="InterPro" id="IPR011335">
    <property type="entry name" value="Restrct_endonuc-II-like"/>
</dbReference>
<dbReference type="PANTHER" id="PTHR46609">
    <property type="entry name" value="EXONUCLEASE, PHAGE-TYPE/RECB, C-TERMINAL DOMAIN-CONTAINING PROTEIN"/>
    <property type="match status" value="1"/>
</dbReference>
<evidence type="ECO:0000313" key="2">
    <source>
        <dbReference type="EMBL" id="EEC02805.1"/>
    </source>
</evidence>
<reference evidence="3" key="2">
    <citation type="submission" date="2020-05" db="UniProtKB">
        <authorList>
            <consortium name="EnsemblMetazoa"/>
        </authorList>
    </citation>
    <scope>IDENTIFICATION</scope>
    <source>
        <strain evidence="3">wikel</strain>
    </source>
</reference>
<evidence type="ECO:0000313" key="4">
    <source>
        <dbReference type="Proteomes" id="UP000001555"/>
    </source>
</evidence>